<sequence>MARGPNLCSAAHSSTKTLRYHFFARLRRATTMPSRPKQIKRSVTLVYSRRQSREQALAFFVIVKVSGREVRRPQAQADPSVRVPCS</sequence>
<organism evidence="1 2">
    <name type="scientific">Hyaloperonospora arabidopsidis (strain Emoy2)</name>
    <name type="common">Downy mildew agent</name>
    <name type="synonym">Peronospora arabidopsidis</name>
    <dbReference type="NCBI Taxonomy" id="559515"/>
    <lineage>
        <taxon>Eukaryota</taxon>
        <taxon>Sar</taxon>
        <taxon>Stramenopiles</taxon>
        <taxon>Oomycota</taxon>
        <taxon>Peronosporomycetes</taxon>
        <taxon>Peronosporales</taxon>
        <taxon>Peronosporaceae</taxon>
        <taxon>Hyaloperonospora</taxon>
    </lineage>
</organism>
<keyword evidence="2" id="KW-1185">Reference proteome</keyword>
<dbReference type="Proteomes" id="UP000011713">
    <property type="component" value="Unassembled WGS sequence"/>
</dbReference>
<reference evidence="2" key="1">
    <citation type="journal article" date="2010" name="Science">
        <title>Signatures of adaptation to obligate biotrophy in the Hyaloperonospora arabidopsidis genome.</title>
        <authorList>
            <person name="Baxter L."/>
            <person name="Tripathy S."/>
            <person name="Ishaque N."/>
            <person name="Boot N."/>
            <person name="Cabral A."/>
            <person name="Kemen E."/>
            <person name="Thines M."/>
            <person name="Ah-Fong A."/>
            <person name="Anderson R."/>
            <person name="Badejoko W."/>
            <person name="Bittner-Eddy P."/>
            <person name="Boore J.L."/>
            <person name="Chibucos M.C."/>
            <person name="Coates M."/>
            <person name="Dehal P."/>
            <person name="Delehaunty K."/>
            <person name="Dong S."/>
            <person name="Downton P."/>
            <person name="Dumas B."/>
            <person name="Fabro G."/>
            <person name="Fronick C."/>
            <person name="Fuerstenberg S.I."/>
            <person name="Fulton L."/>
            <person name="Gaulin E."/>
            <person name="Govers F."/>
            <person name="Hughes L."/>
            <person name="Humphray S."/>
            <person name="Jiang R.H."/>
            <person name="Judelson H."/>
            <person name="Kamoun S."/>
            <person name="Kyung K."/>
            <person name="Meijer H."/>
            <person name="Minx P."/>
            <person name="Morris P."/>
            <person name="Nelson J."/>
            <person name="Phuntumart V."/>
            <person name="Qutob D."/>
            <person name="Rehmany A."/>
            <person name="Rougon-Cardoso A."/>
            <person name="Ryden P."/>
            <person name="Torto-Alalibo T."/>
            <person name="Studholme D."/>
            <person name="Wang Y."/>
            <person name="Win J."/>
            <person name="Wood J."/>
            <person name="Clifton S.W."/>
            <person name="Rogers J."/>
            <person name="Van den Ackerveken G."/>
            <person name="Jones J.D."/>
            <person name="McDowell J.M."/>
            <person name="Beynon J."/>
            <person name="Tyler B.M."/>
        </authorList>
    </citation>
    <scope>NUCLEOTIDE SEQUENCE [LARGE SCALE GENOMIC DNA]</scope>
    <source>
        <strain evidence="2">Emoy2</strain>
    </source>
</reference>
<accession>M4BT90</accession>
<dbReference type="HOGENOM" id="CLU_2502708_0_0_1"/>
<dbReference type="EMBL" id="JH597831">
    <property type="status" value="NOT_ANNOTATED_CDS"/>
    <property type="molecule type" value="Genomic_DNA"/>
</dbReference>
<proteinExistence type="predicted"/>
<evidence type="ECO:0000313" key="1">
    <source>
        <dbReference type="EnsemblProtists" id="HpaP809675"/>
    </source>
</evidence>
<dbReference type="InParanoid" id="M4BT90"/>
<dbReference type="EnsemblProtists" id="HpaT809675">
    <property type="protein sequence ID" value="HpaP809675"/>
    <property type="gene ID" value="HpaG809675"/>
</dbReference>
<evidence type="ECO:0000313" key="2">
    <source>
        <dbReference type="Proteomes" id="UP000011713"/>
    </source>
</evidence>
<name>M4BT90_HYAAE</name>
<dbReference type="VEuPathDB" id="FungiDB:HpaG809675"/>
<reference evidence="1" key="2">
    <citation type="submission" date="2015-06" db="UniProtKB">
        <authorList>
            <consortium name="EnsemblProtists"/>
        </authorList>
    </citation>
    <scope>IDENTIFICATION</scope>
    <source>
        <strain evidence="1">Emoy2</strain>
    </source>
</reference>
<protein>
    <submittedName>
        <fullName evidence="1">Uncharacterized protein</fullName>
    </submittedName>
</protein>
<dbReference type="AlphaFoldDB" id="M4BT90"/>